<dbReference type="AlphaFoldDB" id="A0A2H1VDK5"/>
<reference evidence="1" key="1">
    <citation type="submission" date="2016-07" db="EMBL/GenBank/DDBJ databases">
        <authorList>
            <person name="Bretaudeau A."/>
        </authorList>
    </citation>
    <scope>NUCLEOTIDE SEQUENCE</scope>
    <source>
        <strain evidence="1">Rice</strain>
        <tissue evidence="1">Whole body</tissue>
    </source>
</reference>
<dbReference type="EMBL" id="ODYU01001975">
    <property type="protein sequence ID" value="SOQ38915.1"/>
    <property type="molecule type" value="Genomic_DNA"/>
</dbReference>
<name>A0A2H1VDK5_SPOFR</name>
<organism evidence="1">
    <name type="scientific">Spodoptera frugiperda</name>
    <name type="common">Fall armyworm</name>
    <dbReference type="NCBI Taxonomy" id="7108"/>
    <lineage>
        <taxon>Eukaryota</taxon>
        <taxon>Metazoa</taxon>
        <taxon>Ecdysozoa</taxon>
        <taxon>Arthropoda</taxon>
        <taxon>Hexapoda</taxon>
        <taxon>Insecta</taxon>
        <taxon>Pterygota</taxon>
        <taxon>Neoptera</taxon>
        <taxon>Endopterygota</taxon>
        <taxon>Lepidoptera</taxon>
        <taxon>Glossata</taxon>
        <taxon>Ditrysia</taxon>
        <taxon>Noctuoidea</taxon>
        <taxon>Noctuidae</taxon>
        <taxon>Amphipyrinae</taxon>
        <taxon>Spodoptera</taxon>
    </lineage>
</organism>
<sequence length="234" mass="26395">MLSNHCRPWKHQRRYNCVASILGLRNLRVVKGYLEWEGGNWASYNLTHTTNSASAIICYYAILRLHGWCGGWATGCRVTGSGFDSRTLRSNTLCDPQIVVSGLGVMSGTQWVNYYFRPGPKELPSELRRKAEAEAIQVHGSRCLCENEVIGRPSRIQFNIGRIHNTALRRRIAKTTSNRNAMRCRNAKISSDTTSYDKTLTIGSVSSGYAASSHRKFPRYVLQCRRFLRCVAAT</sequence>
<evidence type="ECO:0000313" key="1">
    <source>
        <dbReference type="EMBL" id="SOQ38915.1"/>
    </source>
</evidence>
<accession>A0A2H1VDK5</accession>
<protein>
    <submittedName>
        <fullName evidence="1">SFRICE_012880</fullName>
    </submittedName>
</protein>
<proteinExistence type="predicted"/>
<gene>
    <name evidence="1" type="ORF">SFRICE_012880</name>
</gene>